<dbReference type="Proteomes" id="UP001501000">
    <property type="component" value="Unassembled WGS sequence"/>
</dbReference>
<organism evidence="1 2">
    <name type="scientific">Streptomyces gulbargensis</name>
    <dbReference type="NCBI Taxonomy" id="364901"/>
    <lineage>
        <taxon>Bacteria</taxon>
        <taxon>Bacillati</taxon>
        <taxon>Actinomycetota</taxon>
        <taxon>Actinomycetes</taxon>
        <taxon>Kitasatosporales</taxon>
        <taxon>Streptomycetaceae</taxon>
        <taxon>Streptomyces</taxon>
    </lineage>
</organism>
<dbReference type="RefSeq" id="WP_345278041.1">
    <property type="nucleotide sequence ID" value="NZ_BAABAJ010000001.1"/>
</dbReference>
<name>A0ABP7L9U2_9ACTN</name>
<reference evidence="2" key="1">
    <citation type="journal article" date="2019" name="Int. J. Syst. Evol. Microbiol.">
        <title>The Global Catalogue of Microorganisms (GCM) 10K type strain sequencing project: providing services to taxonomists for standard genome sequencing and annotation.</title>
        <authorList>
            <consortium name="The Broad Institute Genomics Platform"/>
            <consortium name="The Broad Institute Genome Sequencing Center for Infectious Disease"/>
            <person name="Wu L."/>
            <person name="Ma J."/>
        </authorList>
    </citation>
    <scope>NUCLEOTIDE SEQUENCE [LARGE SCALE GENOMIC DNA]</scope>
    <source>
        <strain evidence="2">JCM 16956</strain>
    </source>
</reference>
<dbReference type="EMBL" id="BAABAJ010000001">
    <property type="protein sequence ID" value="GAA3896775.1"/>
    <property type="molecule type" value="Genomic_DNA"/>
</dbReference>
<gene>
    <name evidence="1" type="ORF">GCM10022244_03690</name>
</gene>
<evidence type="ECO:0000313" key="1">
    <source>
        <dbReference type="EMBL" id="GAA3896775.1"/>
    </source>
</evidence>
<sequence>MNAWLQTAAVLTTALGLLAAAAAWRLTRTARGALAVLLDFLTAAGLLPLAGEPSWDSITLAAAVIALRKLLGASLHVSGRPVTGAGRAGPAR</sequence>
<accession>A0ABP7L9U2</accession>
<keyword evidence="2" id="KW-1185">Reference proteome</keyword>
<evidence type="ECO:0008006" key="3">
    <source>
        <dbReference type="Google" id="ProtNLM"/>
    </source>
</evidence>
<protein>
    <recommendedName>
        <fullName evidence="3">DUF1622 domain-containing protein</fullName>
    </recommendedName>
</protein>
<comment type="caution">
    <text evidence="1">The sequence shown here is derived from an EMBL/GenBank/DDBJ whole genome shotgun (WGS) entry which is preliminary data.</text>
</comment>
<evidence type="ECO:0000313" key="2">
    <source>
        <dbReference type="Proteomes" id="UP001501000"/>
    </source>
</evidence>
<proteinExistence type="predicted"/>